<evidence type="ECO:0000313" key="2">
    <source>
        <dbReference type="EMBL" id="URD99379.1"/>
    </source>
</evidence>
<feature type="coiled-coil region" evidence="1">
    <location>
        <begin position="846"/>
        <end position="887"/>
    </location>
</feature>
<keyword evidence="1" id="KW-0175">Coiled coil</keyword>
<organism evidence="2 3">
    <name type="scientific">Musa troglodytarum</name>
    <name type="common">fe'i banana</name>
    <dbReference type="NCBI Taxonomy" id="320322"/>
    <lineage>
        <taxon>Eukaryota</taxon>
        <taxon>Viridiplantae</taxon>
        <taxon>Streptophyta</taxon>
        <taxon>Embryophyta</taxon>
        <taxon>Tracheophyta</taxon>
        <taxon>Spermatophyta</taxon>
        <taxon>Magnoliopsida</taxon>
        <taxon>Liliopsida</taxon>
        <taxon>Zingiberales</taxon>
        <taxon>Musaceae</taxon>
        <taxon>Musa</taxon>
    </lineage>
</organism>
<dbReference type="PANTHER" id="PTHR45287:SF4">
    <property type="entry name" value="OS03G0691500 PROTEIN"/>
    <property type="match status" value="1"/>
</dbReference>
<accession>A0A9E7FN75</accession>
<gene>
    <name evidence="2" type="ORF">MUK42_30312</name>
</gene>
<feature type="coiled-coil region" evidence="1">
    <location>
        <begin position="239"/>
        <end position="343"/>
    </location>
</feature>
<protein>
    <submittedName>
        <fullName evidence="2">Uncharacterized protein</fullName>
    </submittedName>
</protein>
<feature type="coiled-coil region" evidence="1">
    <location>
        <begin position="158"/>
        <end position="192"/>
    </location>
</feature>
<keyword evidence="3" id="KW-1185">Reference proteome</keyword>
<reference evidence="2" key="1">
    <citation type="submission" date="2022-05" db="EMBL/GenBank/DDBJ databases">
        <title>The Musa troglodytarum L. genome provides insights into the mechanism of non-climacteric behaviour and enrichment of carotenoids.</title>
        <authorList>
            <person name="Wang J."/>
        </authorList>
    </citation>
    <scope>NUCLEOTIDE SEQUENCE</scope>
    <source>
        <tissue evidence="2">Leaf</tissue>
    </source>
</reference>
<feature type="coiled-coil region" evidence="1">
    <location>
        <begin position="1"/>
        <end position="130"/>
    </location>
</feature>
<dbReference type="EMBL" id="CP097506">
    <property type="protein sequence ID" value="URD99379.1"/>
    <property type="molecule type" value="Genomic_DNA"/>
</dbReference>
<dbReference type="InterPro" id="IPR040262">
    <property type="entry name" value="At4g38062-like"/>
</dbReference>
<dbReference type="OrthoDB" id="685795at2759"/>
<evidence type="ECO:0000256" key="1">
    <source>
        <dbReference type="SAM" id="Coils"/>
    </source>
</evidence>
<sequence>MEEVCRKLEHLRSEMETLREEYRAKSEVSENLRRAHEAQLARLQEAKAQIEKQSAEIDGKVEEISLSKKMYEDLESRFMEKESALKKLALLNESLRASTREKVLDLEGRNRELASALDEANTKLEEQERETCSYKEQIKGLNGLLIKSQKQCSDAELRAQASKEVRRRGEMLQKLEEEKMDVENQLKWKMEQFKHLEEAHGKLQDEFRVAKKLWGLDRSTLFDKIQTLQLNFDSQAVVIEDLSSKLKMCNQALAHEESRRKLLEVQISESKELYDNIFSEYEEATSTIEALTAKRDEEIVSLRISLATKSTLIKEMEFKSAHLEQENQELQTSLREYQDAQAVEADTAYSLKTLRNKFRALEHAHRRCAEKLKAKEIEWRTHVVKLEKDLDDCLCQLNSKDKWFLDLQLELEDSQSLLMQQKLDIEEIATVLLLVESKFSESCSVIENLKLEMSQHNTIYAGKFDVLMGQLEKNTALIQAQATTQKEHDAFEPLQRRANYLETVAQKYGLLEKELEECRGMLEESYRNLGYIKEQASKKEINILDDLRSASDELDRANYALAEKTTELSKMQCELQWQTSIMEKIKLDLETELNNYRDENKATRKNLDFAIVAKMEAENKLRQVKEDLLELTKEKDKTIEELKQHVVLLEEDNGRIESKFASLFKSEVKKFSKTEKKFLEFAKYTHRRLKETQGLINKLEEKFISRETTILMMFEQEIFKYLQVMEDYDKSITVLLHDVIFLEEDVTCSVEATTDSQLKDKQLEIHSLHDDLEYIAATYVLTEQESKFQSIFAVELEKEIDMLQSNLKSEEILSLNSKNCIEQLKVQLSMQSLENEKKHVQVLDELNFLQIEKRTLVDQLVKLKDNIEALHNINAKLLSEKEELIQEMMGFNDVIGMMYHADEELMRNWDRVLQKAEDENSVTKFDKKDPFNSDIIDDRKYISLKNSIQLVSGKRSPLNEHNWFYLGFLGQSGTILNCNLSSFIPDACVAANSFHIIVSAFAKFTVELDGPRKYFLMLLLIAITAAGTTTNDKTKYRCDLLTLHGLVRAAAVVYLGRRSAGHFQRLNQALEARTGIVLHRLGHQVLRHVGRRHLHLLHQPLDGVEQRVRVDAQVVVGQHLERLEAAVGHLDVLVHPPPPYQRRVQLLHVVGGEDYEPLPAAGRPQAVDEVEQPGERHLALLLVLLLPRQLRLVVASLVLFLALGALPLAGEVERTVDVLDDDDGLAGRLDEQLPQLGVVLDGGQLQVVDVVFEEVGDGGDHGGLSGSGRAVEKVAPLPRLPDLGVVVLAAAEGDQVVLQLPLLPGIHGERVEGGRVLEHDVAPHRSLVPRPILAGVVGGQLALPFPEAHLAPLAQHVGEVLPDYEIAVAAMEDQPVVPPGIGLRVQGEGLRGRRARLGGPPELGALEFVGDLLVLVHAEREAAAVLAELGLEPAGVLRARVAEVGLDVGVGLAALHALAGELGDGDLDVGVDEGEEAAGVLGEGVLEVVEGDVAADDGPQEHDAGHEGAQARPLIAQRRHCGRRQWFRGLSTGSAGRPFSRWGSVSSWCEREDTDGDGRLNFDRSPTSVMCLMRNCLLT</sequence>
<feature type="coiled-coil region" evidence="1">
    <location>
        <begin position="547"/>
        <end position="659"/>
    </location>
</feature>
<dbReference type="PANTHER" id="PTHR45287">
    <property type="entry name" value="OS03G0691500 PROTEIN"/>
    <property type="match status" value="1"/>
</dbReference>
<name>A0A9E7FN75_9LILI</name>
<proteinExistence type="predicted"/>
<dbReference type="Proteomes" id="UP001055439">
    <property type="component" value="Chromosome 4"/>
</dbReference>
<evidence type="ECO:0000313" key="3">
    <source>
        <dbReference type="Proteomes" id="UP001055439"/>
    </source>
</evidence>